<protein>
    <submittedName>
        <fullName evidence="2">Uncharacterized protein</fullName>
    </submittedName>
</protein>
<evidence type="ECO:0000256" key="1">
    <source>
        <dbReference type="SAM" id="Coils"/>
    </source>
</evidence>
<name>A0A853I6I7_9GAMM</name>
<dbReference type="RefSeq" id="WP_180570934.1">
    <property type="nucleotide sequence ID" value="NZ_JACCKB010000054.1"/>
</dbReference>
<feature type="coiled-coil region" evidence="1">
    <location>
        <begin position="36"/>
        <end position="68"/>
    </location>
</feature>
<keyword evidence="3" id="KW-1185">Reference proteome</keyword>
<reference evidence="2 3" key="1">
    <citation type="submission" date="2020-07" db="EMBL/GenBank/DDBJ databases">
        <title>Endozoicomonas sp. nov., isolated from sediment.</title>
        <authorList>
            <person name="Gu T."/>
        </authorList>
    </citation>
    <scope>NUCLEOTIDE SEQUENCE [LARGE SCALE GENOMIC DNA]</scope>
    <source>
        <strain evidence="2 3">SM1973</strain>
    </source>
</reference>
<dbReference type="Proteomes" id="UP000569732">
    <property type="component" value="Unassembled WGS sequence"/>
</dbReference>
<comment type="caution">
    <text evidence="2">The sequence shown here is derived from an EMBL/GenBank/DDBJ whole genome shotgun (WGS) entry which is preliminary data.</text>
</comment>
<gene>
    <name evidence="2" type="ORF">H0A36_23210</name>
</gene>
<proteinExistence type="predicted"/>
<organism evidence="2 3">
    <name type="scientific">Spartinivicinus marinus</name>
    <dbReference type="NCBI Taxonomy" id="2994442"/>
    <lineage>
        <taxon>Bacteria</taxon>
        <taxon>Pseudomonadati</taxon>
        <taxon>Pseudomonadota</taxon>
        <taxon>Gammaproteobacteria</taxon>
        <taxon>Oceanospirillales</taxon>
        <taxon>Zooshikellaceae</taxon>
        <taxon>Spartinivicinus</taxon>
    </lineage>
</organism>
<sequence length="84" mass="9472">MIWFVLALLAVLIAMLVTLLKGAGKSQVAIEVSHIMTRIERARELSNEEKAKQEAEKLKQLLDREGLRGGIFDRARELINEVLS</sequence>
<dbReference type="EMBL" id="JACCKB010000054">
    <property type="protein sequence ID" value="NYZ68933.1"/>
    <property type="molecule type" value="Genomic_DNA"/>
</dbReference>
<accession>A0A853I6I7</accession>
<evidence type="ECO:0000313" key="2">
    <source>
        <dbReference type="EMBL" id="NYZ68933.1"/>
    </source>
</evidence>
<keyword evidence="1" id="KW-0175">Coiled coil</keyword>
<dbReference type="AlphaFoldDB" id="A0A853I6I7"/>
<evidence type="ECO:0000313" key="3">
    <source>
        <dbReference type="Proteomes" id="UP000569732"/>
    </source>
</evidence>